<reference evidence="2" key="2">
    <citation type="submission" date="2015-01" db="EMBL/GenBank/DDBJ databases">
        <title>Evolutionary Origins and Diversification of the Mycorrhizal Mutualists.</title>
        <authorList>
            <consortium name="DOE Joint Genome Institute"/>
            <consortium name="Mycorrhizal Genomics Consortium"/>
            <person name="Kohler A."/>
            <person name="Kuo A."/>
            <person name="Nagy L.G."/>
            <person name="Floudas D."/>
            <person name="Copeland A."/>
            <person name="Barry K.W."/>
            <person name="Cichocki N."/>
            <person name="Veneault-Fourrey C."/>
            <person name="LaButti K."/>
            <person name="Lindquist E.A."/>
            <person name="Lipzen A."/>
            <person name="Lundell T."/>
            <person name="Morin E."/>
            <person name="Murat C."/>
            <person name="Riley R."/>
            <person name="Ohm R."/>
            <person name="Sun H."/>
            <person name="Tunlid A."/>
            <person name="Henrissat B."/>
            <person name="Grigoriev I.V."/>
            <person name="Hibbett D.S."/>
            <person name="Martin F."/>
        </authorList>
    </citation>
    <scope>NUCLEOTIDE SEQUENCE [LARGE SCALE GENOMIC DNA]</scope>
    <source>
        <strain evidence="2">Ve08.2h10</strain>
    </source>
</reference>
<evidence type="ECO:0000313" key="1">
    <source>
        <dbReference type="EMBL" id="KIK74353.1"/>
    </source>
</evidence>
<dbReference type="HOGENOM" id="CLU_3033053_0_0_1"/>
<organism evidence="1 2">
    <name type="scientific">Paxillus rubicundulus Ve08.2h10</name>
    <dbReference type="NCBI Taxonomy" id="930991"/>
    <lineage>
        <taxon>Eukaryota</taxon>
        <taxon>Fungi</taxon>
        <taxon>Dikarya</taxon>
        <taxon>Basidiomycota</taxon>
        <taxon>Agaricomycotina</taxon>
        <taxon>Agaricomycetes</taxon>
        <taxon>Agaricomycetidae</taxon>
        <taxon>Boletales</taxon>
        <taxon>Paxilineae</taxon>
        <taxon>Paxillaceae</taxon>
        <taxon>Paxillus</taxon>
    </lineage>
</organism>
<gene>
    <name evidence="1" type="ORF">PAXRUDRAFT_836005</name>
</gene>
<protein>
    <submittedName>
        <fullName evidence="1">Uncharacterized protein</fullName>
    </submittedName>
</protein>
<dbReference type="InParanoid" id="A0A0D0CG97"/>
<name>A0A0D0CG97_9AGAM</name>
<accession>A0A0D0CG97</accession>
<reference evidence="1 2" key="1">
    <citation type="submission" date="2014-04" db="EMBL/GenBank/DDBJ databases">
        <authorList>
            <consortium name="DOE Joint Genome Institute"/>
            <person name="Kuo A."/>
            <person name="Kohler A."/>
            <person name="Jargeat P."/>
            <person name="Nagy L.G."/>
            <person name="Floudas D."/>
            <person name="Copeland A."/>
            <person name="Barry K.W."/>
            <person name="Cichocki N."/>
            <person name="Veneault-Fourrey C."/>
            <person name="LaButti K."/>
            <person name="Lindquist E.A."/>
            <person name="Lipzen A."/>
            <person name="Lundell T."/>
            <person name="Morin E."/>
            <person name="Murat C."/>
            <person name="Sun H."/>
            <person name="Tunlid A."/>
            <person name="Henrissat B."/>
            <person name="Grigoriev I.V."/>
            <person name="Hibbett D.S."/>
            <person name="Martin F."/>
            <person name="Nordberg H.P."/>
            <person name="Cantor M.N."/>
            <person name="Hua S.X."/>
        </authorList>
    </citation>
    <scope>NUCLEOTIDE SEQUENCE [LARGE SCALE GENOMIC DNA]</scope>
    <source>
        <strain evidence="1 2">Ve08.2h10</strain>
    </source>
</reference>
<evidence type="ECO:0000313" key="2">
    <source>
        <dbReference type="Proteomes" id="UP000054538"/>
    </source>
</evidence>
<dbReference type="EMBL" id="KN828943">
    <property type="protein sequence ID" value="KIK74353.1"/>
    <property type="molecule type" value="Genomic_DNA"/>
</dbReference>
<proteinExistence type="predicted"/>
<dbReference type="Proteomes" id="UP000054538">
    <property type="component" value="Unassembled WGS sequence"/>
</dbReference>
<sequence length="55" mass="6076">MSQLITVGQANEQGCTLWIIQGPGHEAYPSPRLMLSALKKFSSLESVNWNPELGF</sequence>
<dbReference type="AlphaFoldDB" id="A0A0D0CG97"/>
<keyword evidence="2" id="KW-1185">Reference proteome</keyword>